<dbReference type="GO" id="GO:0005829">
    <property type="term" value="C:cytosol"/>
    <property type="evidence" value="ECO:0007669"/>
    <property type="project" value="TreeGrafter"/>
</dbReference>
<comment type="catalytic activity">
    <reaction evidence="7 8">
        <text>L-methionyl-tRNA(fMet) + (6R)-10-formyltetrahydrofolate = N-formyl-L-methionyl-tRNA(fMet) + (6S)-5,6,7,8-tetrahydrofolate + H(+)</text>
        <dbReference type="Rhea" id="RHEA:24380"/>
        <dbReference type="Rhea" id="RHEA-COMP:9952"/>
        <dbReference type="Rhea" id="RHEA-COMP:9953"/>
        <dbReference type="ChEBI" id="CHEBI:15378"/>
        <dbReference type="ChEBI" id="CHEBI:57453"/>
        <dbReference type="ChEBI" id="CHEBI:78530"/>
        <dbReference type="ChEBI" id="CHEBI:78844"/>
        <dbReference type="ChEBI" id="CHEBI:195366"/>
        <dbReference type="EC" id="2.1.2.9"/>
    </reaction>
</comment>
<comment type="similarity">
    <text evidence="2 8">Belongs to the Fmt family.</text>
</comment>
<name>A0A9D9ENU8_9SPIR</name>
<evidence type="ECO:0000313" key="12">
    <source>
        <dbReference type="Proteomes" id="UP000823616"/>
    </source>
</evidence>
<dbReference type="SUPFAM" id="SSF53328">
    <property type="entry name" value="Formyltransferase"/>
    <property type="match status" value="1"/>
</dbReference>
<dbReference type="PANTHER" id="PTHR11138">
    <property type="entry name" value="METHIONYL-TRNA FORMYLTRANSFERASE"/>
    <property type="match status" value="1"/>
</dbReference>
<evidence type="ECO:0000256" key="4">
    <source>
        <dbReference type="ARBA" id="ARBA00016014"/>
    </source>
</evidence>
<dbReference type="InterPro" id="IPR036477">
    <property type="entry name" value="Formyl_transf_N_sf"/>
</dbReference>
<evidence type="ECO:0000259" key="10">
    <source>
        <dbReference type="Pfam" id="PF02911"/>
    </source>
</evidence>
<keyword evidence="5 8" id="KW-0808">Transferase</keyword>
<dbReference type="InterPro" id="IPR011034">
    <property type="entry name" value="Formyl_transferase-like_C_sf"/>
</dbReference>
<dbReference type="SUPFAM" id="SSF50486">
    <property type="entry name" value="FMT C-terminal domain-like"/>
    <property type="match status" value="1"/>
</dbReference>
<gene>
    <name evidence="8 11" type="primary">fmt</name>
    <name evidence="11" type="ORF">IAA96_02715</name>
</gene>
<evidence type="ECO:0000256" key="7">
    <source>
        <dbReference type="ARBA" id="ARBA00048558"/>
    </source>
</evidence>
<dbReference type="Pfam" id="PF02911">
    <property type="entry name" value="Formyl_trans_C"/>
    <property type="match status" value="1"/>
</dbReference>
<evidence type="ECO:0000313" key="11">
    <source>
        <dbReference type="EMBL" id="MBO8449996.1"/>
    </source>
</evidence>
<evidence type="ECO:0000256" key="5">
    <source>
        <dbReference type="ARBA" id="ARBA00022679"/>
    </source>
</evidence>
<proteinExistence type="inferred from homology"/>
<dbReference type="InterPro" id="IPR005794">
    <property type="entry name" value="Fmt"/>
</dbReference>
<evidence type="ECO:0000256" key="3">
    <source>
        <dbReference type="ARBA" id="ARBA00012261"/>
    </source>
</evidence>
<dbReference type="GO" id="GO:0004479">
    <property type="term" value="F:methionyl-tRNA formyltransferase activity"/>
    <property type="evidence" value="ECO:0007669"/>
    <property type="project" value="UniProtKB-UniRule"/>
</dbReference>
<feature type="domain" description="Formyl transferase C-terminal" evidence="10">
    <location>
        <begin position="210"/>
        <end position="312"/>
    </location>
</feature>
<dbReference type="Gene3D" id="3.10.25.10">
    <property type="entry name" value="Formyl transferase, C-terminal domain"/>
    <property type="match status" value="1"/>
</dbReference>
<evidence type="ECO:0000259" key="9">
    <source>
        <dbReference type="Pfam" id="PF00551"/>
    </source>
</evidence>
<keyword evidence="6 8" id="KW-0648">Protein biosynthesis</keyword>
<dbReference type="InterPro" id="IPR041711">
    <property type="entry name" value="Met-tRNA-FMT_N"/>
</dbReference>
<organism evidence="11 12">
    <name type="scientific">Candidatus Avitreponema avistercoris</name>
    <dbReference type="NCBI Taxonomy" id="2840705"/>
    <lineage>
        <taxon>Bacteria</taxon>
        <taxon>Pseudomonadati</taxon>
        <taxon>Spirochaetota</taxon>
        <taxon>Spirochaetia</taxon>
        <taxon>Spirochaetales</taxon>
        <taxon>Candidatus Avitreponema</taxon>
    </lineage>
</organism>
<dbReference type="CDD" id="cd08704">
    <property type="entry name" value="Met_tRNA_FMT_C"/>
    <property type="match status" value="1"/>
</dbReference>
<dbReference type="Pfam" id="PF00551">
    <property type="entry name" value="Formyl_trans_N"/>
    <property type="match status" value="1"/>
</dbReference>
<dbReference type="Proteomes" id="UP000823616">
    <property type="component" value="Unassembled WGS sequence"/>
</dbReference>
<comment type="caution">
    <text evidence="11">The sequence shown here is derived from an EMBL/GenBank/DDBJ whole genome shotgun (WGS) entry which is preliminary data.</text>
</comment>
<dbReference type="PANTHER" id="PTHR11138:SF5">
    <property type="entry name" value="METHIONYL-TRNA FORMYLTRANSFERASE, MITOCHONDRIAL"/>
    <property type="match status" value="1"/>
</dbReference>
<dbReference type="EMBL" id="JADIMS010000043">
    <property type="protein sequence ID" value="MBO8449996.1"/>
    <property type="molecule type" value="Genomic_DNA"/>
</dbReference>
<sequence length="323" mass="35011">MLRVFFAGSPRFAVPALEKAAAAHRIAGILTAPPSPKGRSSVPVPSEVEEAAIQMQREGKIPAGVPVLHPEKITDEVRAEIAALHPDVLLCFAYGKIFSGKTLSLFPKGAFNIHPSLLPRWRGPSPVPAAILAQDAETGVSLQRISREMDAGNLLAVTRIPLTGTETTGALLDRLALLGAELVPGVLDGAEQGTLQETPQTGEPTFSRLLRKEDGEIDWSRPAAEINAKIRAFYPWPGAYTRLPDGTLLFLREAEVLRIPEQHVQDPGAAPGTVLETKRGLWIQTGDGVLSVLRLQRQTKKETDWRAFLNGNRDLLSRKLGDS</sequence>
<feature type="binding site" evidence="8">
    <location>
        <begin position="116"/>
        <end position="119"/>
    </location>
    <ligand>
        <name>(6S)-5,6,7,8-tetrahydrofolate</name>
        <dbReference type="ChEBI" id="CHEBI:57453"/>
    </ligand>
</feature>
<dbReference type="EC" id="2.1.2.9" evidence="3 8"/>
<evidence type="ECO:0000256" key="1">
    <source>
        <dbReference type="ARBA" id="ARBA00002606"/>
    </source>
</evidence>
<evidence type="ECO:0000256" key="8">
    <source>
        <dbReference type="HAMAP-Rule" id="MF_00182"/>
    </source>
</evidence>
<dbReference type="InterPro" id="IPR005793">
    <property type="entry name" value="Formyl_trans_C"/>
</dbReference>
<accession>A0A9D9ENU8</accession>
<dbReference type="Gene3D" id="3.40.50.170">
    <property type="entry name" value="Formyl transferase, N-terminal domain"/>
    <property type="match status" value="1"/>
</dbReference>
<dbReference type="AlphaFoldDB" id="A0A9D9ENU8"/>
<evidence type="ECO:0000256" key="6">
    <source>
        <dbReference type="ARBA" id="ARBA00022917"/>
    </source>
</evidence>
<feature type="domain" description="Formyl transferase N-terminal" evidence="9">
    <location>
        <begin position="13"/>
        <end position="186"/>
    </location>
</feature>
<protein>
    <recommendedName>
        <fullName evidence="4 8">Methionyl-tRNA formyltransferase</fullName>
        <ecNumber evidence="3 8">2.1.2.9</ecNumber>
    </recommendedName>
</protein>
<dbReference type="NCBIfam" id="TIGR00460">
    <property type="entry name" value="fmt"/>
    <property type="match status" value="1"/>
</dbReference>
<dbReference type="CDD" id="cd08646">
    <property type="entry name" value="FMT_core_Met-tRNA-FMT_N"/>
    <property type="match status" value="1"/>
</dbReference>
<dbReference type="InterPro" id="IPR002376">
    <property type="entry name" value="Formyl_transf_N"/>
</dbReference>
<dbReference type="InterPro" id="IPR037022">
    <property type="entry name" value="Formyl_trans_C_sf"/>
</dbReference>
<dbReference type="HAMAP" id="MF_00182">
    <property type="entry name" value="Formyl_trans"/>
    <property type="match status" value="1"/>
</dbReference>
<reference evidence="11" key="2">
    <citation type="journal article" date="2021" name="PeerJ">
        <title>Extensive microbial diversity within the chicken gut microbiome revealed by metagenomics and culture.</title>
        <authorList>
            <person name="Gilroy R."/>
            <person name="Ravi A."/>
            <person name="Getino M."/>
            <person name="Pursley I."/>
            <person name="Horton D.L."/>
            <person name="Alikhan N.F."/>
            <person name="Baker D."/>
            <person name="Gharbi K."/>
            <person name="Hall N."/>
            <person name="Watson M."/>
            <person name="Adriaenssens E.M."/>
            <person name="Foster-Nyarko E."/>
            <person name="Jarju S."/>
            <person name="Secka A."/>
            <person name="Antonio M."/>
            <person name="Oren A."/>
            <person name="Chaudhuri R.R."/>
            <person name="La Ragione R."/>
            <person name="Hildebrand F."/>
            <person name="Pallen M.J."/>
        </authorList>
    </citation>
    <scope>NUCLEOTIDE SEQUENCE</scope>
    <source>
        <strain evidence="11">B3-4054</strain>
    </source>
</reference>
<comment type="function">
    <text evidence="1 8">Attaches a formyl group to the free amino group of methionyl-tRNA(fMet). The formyl group appears to play a dual role in the initiator identity of N-formylmethionyl-tRNA by promoting its recognition by IF2 and preventing the misappropriation of this tRNA by the elongation apparatus.</text>
</comment>
<evidence type="ECO:0000256" key="2">
    <source>
        <dbReference type="ARBA" id="ARBA00010699"/>
    </source>
</evidence>
<reference evidence="11" key="1">
    <citation type="submission" date="2020-10" db="EMBL/GenBank/DDBJ databases">
        <authorList>
            <person name="Gilroy R."/>
        </authorList>
    </citation>
    <scope>NUCLEOTIDE SEQUENCE</scope>
    <source>
        <strain evidence="11">B3-4054</strain>
    </source>
</reference>
<dbReference type="InterPro" id="IPR044135">
    <property type="entry name" value="Met-tRNA-FMT_C"/>
</dbReference>